<evidence type="ECO:0000313" key="3">
    <source>
        <dbReference type="Proteomes" id="UP000593568"/>
    </source>
</evidence>
<evidence type="ECO:0000313" key="2">
    <source>
        <dbReference type="EMBL" id="MBA0789321.1"/>
    </source>
</evidence>
<protein>
    <submittedName>
        <fullName evidence="2">Uncharacterized protein</fullName>
    </submittedName>
</protein>
<dbReference type="AlphaFoldDB" id="A0A7J9FVY9"/>
<keyword evidence="3" id="KW-1185">Reference proteome</keyword>
<name>A0A7J9FVY9_9ROSI</name>
<dbReference type="EMBL" id="JABEZW010229317">
    <property type="protein sequence ID" value="MBA0789321.1"/>
    <property type="molecule type" value="Genomic_DNA"/>
</dbReference>
<reference evidence="2 3" key="1">
    <citation type="journal article" date="2019" name="Genome Biol. Evol.">
        <title>Insights into the evolution of the New World diploid cottons (Gossypium, subgenus Houzingenia) based on genome sequencing.</title>
        <authorList>
            <person name="Grover C.E."/>
            <person name="Arick M.A. 2nd"/>
            <person name="Thrash A."/>
            <person name="Conover J.L."/>
            <person name="Sanders W.S."/>
            <person name="Peterson D.G."/>
            <person name="Frelichowski J.E."/>
            <person name="Scheffler J.A."/>
            <person name="Scheffler B.E."/>
            <person name="Wendel J.F."/>
        </authorList>
    </citation>
    <scope>NUCLEOTIDE SEQUENCE [LARGE SCALE GENOMIC DNA]</scope>
    <source>
        <strain evidence="2">8</strain>
        <tissue evidence="2">Leaf</tissue>
    </source>
</reference>
<comment type="caution">
    <text evidence="2">The sequence shown here is derived from an EMBL/GenBank/DDBJ whole genome shotgun (WGS) entry which is preliminary data.</text>
</comment>
<feature type="compositionally biased region" description="Low complexity" evidence="1">
    <location>
        <begin position="134"/>
        <end position="146"/>
    </location>
</feature>
<sequence>MVETPQLSAVNEDKEHLSKTIDECYNKFDHYQVQTGIDLISQAYYLLHDDVYKLWTDGRRILAFPNGNIQEERDGESLKLLKKIVEMGIEDFPSHIIEKIKNTWKTWNSPPRLSSDSLHLDEIEEMNLNNMQEAATTTTDDTSSDASGHKCKHDKWNQP</sequence>
<organism evidence="2 3">
    <name type="scientific">Gossypium trilobum</name>
    <dbReference type="NCBI Taxonomy" id="34281"/>
    <lineage>
        <taxon>Eukaryota</taxon>
        <taxon>Viridiplantae</taxon>
        <taxon>Streptophyta</taxon>
        <taxon>Embryophyta</taxon>
        <taxon>Tracheophyta</taxon>
        <taxon>Spermatophyta</taxon>
        <taxon>Magnoliopsida</taxon>
        <taxon>eudicotyledons</taxon>
        <taxon>Gunneridae</taxon>
        <taxon>Pentapetalae</taxon>
        <taxon>rosids</taxon>
        <taxon>malvids</taxon>
        <taxon>Malvales</taxon>
        <taxon>Malvaceae</taxon>
        <taxon>Malvoideae</taxon>
        <taxon>Gossypium</taxon>
    </lineage>
</organism>
<proteinExistence type="predicted"/>
<dbReference type="Proteomes" id="UP000593568">
    <property type="component" value="Unassembled WGS sequence"/>
</dbReference>
<gene>
    <name evidence="2" type="ORF">Gotri_026683</name>
</gene>
<accession>A0A7J9FVY9</accession>
<evidence type="ECO:0000256" key="1">
    <source>
        <dbReference type="SAM" id="MobiDB-lite"/>
    </source>
</evidence>
<feature type="region of interest" description="Disordered" evidence="1">
    <location>
        <begin position="132"/>
        <end position="159"/>
    </location>
</feature>